<evidence type="ECO:0000313" key="2">
    <source>
        <dbReference type="EMBL" id="TDL21648.1"/>
    </source>
</evidence>
<accession>A0A4Y7Q351</accession>
<proteinExistence type="predicted"/>
<gene>
    <name evidence="2" type="ORF">BD410DRAFT_286426</name>
</gene>
<dbReference type="AlphaFoldDB" id="A0A4Y7Q351"/>
<evidence type="ECO:0000313" key="3">
    <source>
        <dbReference type="Proteomes" id="UP000294933"/>
    </source>
</evidence>
<keyword evidence="1" id="KW-0472">Membrane</keyword>
<protein>
    <submittedName>
        <fullName evidence="2">Uncharacterized protein</fullName>
    </submittedName>
</protein>
<dbReference type="Proteomes" id="UP000294933">
    <property type="component" value="Unassembled WGS sequence"/>
</dbReference>
<evidence type="ECO:0000256" key="1">
    <source>
        <dbReference type="SAM" id="Phobius"/>
    </source>
</evidence>
<feature type="transmembrane region" description="Helical" evidence="1">
    <location>
        <begin position="20"/>
        <end position="43"/>
    </location>
</feature>
<name>A0A4Y7Q351_9AGAM</name>
<reference evidence="2 3" key="1">
    <citation type="submission" date="2018-06" db="EMBL/GenBank/DDBJ databases">
        <title>A transcriptomic atlas of mushroom development highlights an independent origin of complex multicellularity.</title>
        <authorList>
            <consortium name="DOE Joint Genome Institute"/>
            <person name="Krizsan K."/>
            <person name="Almasi E."/>
            <person name="Merenyi Z."/>
            <person name="Sahu N."/>
            <person name="Viragh M."/>
            <person name="Koszo T."/>
            <person name="Mondo S."/>
            <person name="Kiss B."/>
            <person name="Balint B."/>
            <person name="Kues U."/>
            <person name="Barry K."/>
            <person name="Hegedus J.C."/>
            <person name="Henrissat B."/>
            <person name="Johnson J."/>
            <person name="Lipzen A."/>
            <person name="Ohm R."/>
            <person name="Nagy I."/>
            <person name="Pangilinan J."/>
            <person name="Yan J."/>
            <person name="Xiong Y."/>
            <person name="Grigoriev I.V."/>
            <person name="Hibbett D.S."/>
            <person name="Nagy L.G."/>
        </authorList>
    </citation>
    <scope>NUCLEOTIDE SEQUENCE [LARGE SCALE GENOMIC DNA]</scope>
    <source>
        <strain evidence="2 3">SZMC22713</strain>
    </source>
</reference>
<keyword evidence="1" id="KW-0812">Transmembrane</keyword>
<organism evidence="2 3">
    <name type="scientific">Rickenella mellea</name>
    <dbReference type="NCBI Taxonomy" id="50990"/>
    <lineage>
        <taxon>Eukaryota</taxon>
        <taxon>Fungi</taxon>
        <taxon>Dikarya</taxon>
        <taxon>Basidiomycota</taxon>
        <taxon>Agaricomycotina</taxon>
        <taxon>Agaricomycetes</taxon>
        <taxon>Hymenochaetales</taxon>
        <taxon>Rickenellaceae</taxon>
        <taxon>Rickenella</taxon>
    </lineage>
</organism>
<keyword evidence="1" id="KW-1133">Transmembrane helix</keyword>
<sequence length="129" mass="14358">MMAMRTISFSLRTMPLFEDLTLHIYAIFSMYWASSASHLLHFLRRTKADKIKRQWGLLPTTNLKLCCAMIIKRSTIVCSLSIRVTPSSVSGNTAYLAFSSDESATALQVPHTSRCAVPSKPDCGHGVYV</sequence>
<dbReference type="EMBL" id="ML170179">
    <property type="protein sequence ID" value="TDL21648.1"/>
    <property type="molecule type" value="Genomic_DNA"/>
</dbReference>
<keyword evidence="3" id="KW-1185">Reference proteome</keyword>
<dbReference type="VEuPathDB" id="FungiDB:BD410DRAFT_286426"/>